<dbReference type="InterPro" id="IPR029016">
    <property type="entry name" value="GAF-like_dom_sf"/>
</dbReference>
<keyword evidence="1" id="KW-0812">Transmembrane</keyword>
<dbReference type="SUPFAM" id="SSF55073">
    <property type="entry name" value="Nucleotide cyclase"/>
    <property type="match status" value="1"/>
</dbReference>
<sequence>MMLKKEKSLIITLSIIILAALLYTIFTLNKLSNASTSSNINAQKGALELSNWNFHKDGYTSLGGQWEFYWQQLLTPEDFATSSPLPSYIEMPMEWNKYNKDYSSNGYATYTLTIKLNDKYKNTLLGISVPSMLSAYKLWVNGDLFASNGIVGTSASSECPSTIPLTSYFMNKSNKIHLVLQVSNYNFRNGGTQHKICLGTQSQMANKREASIALEILYFGVLLIMGLYQLWLYAFRTDDTPKLYFGALCITLSLIALTVGNKYFFTMYNNLSYSLDIKLKYLTFYVGVYFMINYIHILFKNNYSKWIINGCKLFCFFFITTTIFIPPLLSSKFLIIFQIYTLLMIIYAAFIILKSYHSKKQENLIISISCLVPIAIIAMSILRYLGLNNINDYSLSGFLLLILLNAFMLAMNESKAYRKIENLSKEKEQYLLAEKLTKVTLLLNSTLNLQEVLDKLLENLKELVPYDSASFFMEENNRFNVMAGNGFENVEEIYKISINKEDDNLFKEICKTKTTLLVSDVKEDPRFSLFIDNFTIESWMGIPILFKNEIVGILTLDSTQKNIYTKYHCDIALYFACHAGMAIENAKLHGKTKQLASIDPLTSLYNRRSFFELANINFDKAKSFAQTISGIMMDIDDFKKINDNLGHYTGDLVLKHLSKICSETLSNSHILGRFGGEEFIVLLPATSFESAEIIGETLRSAVENNPMITRASGSIPIALSIGVASITPTIQDLDYLFIEADKALYQAKSLGKNQVVSINLDTLIVT</sequence>
<dbReference type="GO" id="GO:0005886">
    <property type="term" value="C:plasma membrane"/>
    <property type="evidence" value="ECO:0007669"/>
    <property type="project" value="TreeGrafter"/>
</dbReference>
<dbReference type="Pfam" id="PF01590">
    <property type="entry name" value="GAF"/>
    <property type="match status" value="1"/>
</dbReference>
<dbReference type="InterPro" id="IPR050469">
    <property type="entry name" value="Diguanylate_Cyclase"/>
</dbReference>
<keyword evidence="4" id="KW-1185">Reference proteome</keyword>
<dbReference type="PROSITE" id="PS50887">
    <property type="entry name" value="GGDEF"/>
    <property type="match status" value="1"/>
</dbReference>
<dbReference type="FunFam" id="3.30.70.270:FF:000001">
    <property type="entry name" value="Diguanylate cyclase domain protein"/>
    <property type="match status" value="1"/>
</dbReference>
<dbReference type="OrthoDB" id="9805474at2"/>
<feature type="transmembrane region" description="Helical" evidence="1">
    <location>
        <begin position="393"/>
        <end position="411"/>
    </location>
</feature>
<feature type="transmembrane region" description="Helical" evidence="1">
    <location>
        <begin position="212"/>
        <end position="231"/>
    </location>
</feature>
<dbReference type="PANTHER" id="PTHR45138">
    <property type="entry name" value="REGULATORY COMPONENTS OF SENSORY TRANSDUCTION SYSTEM"/>
    <property type="match status" value="1"/>
</dbReference>
<dbReference type="SMART" id="SM00065">
    <property type="entry name" value="GAF"/>
    <property type="match status" value="1"/>
</dbReference>
<dbReference type="GO" id="GO:0052621">
    <property type="term" value="F:diguanylate cyclase activity"/>
    <property type="evidence" value="ECO:0007669"/>
    <property type="project" value="TreeGrafter"/>
</dbReference>
<dbReference type="InterPro" id="IPR008979">
    <property type="entry name" value="Galactose-bd-like_sf"/>
</dbReference>
<dbReference type="NCBIfam" id="TIGR00254">
    <property type="entry name" value="GGDEF"/>
    <property type="match status" value="1"/>
</dbReference>
<feature type="transmembrane region" description="Helical" evidence="1">
    <location>
        <begin position="281"/>
        <end position="299"/>
    </location>
</feature>
<dbReference type="Proteomes" id="UP000287872">
    <property type="component" value="Unassembled WGS sequence"/>
</dbReference>
<organism evidence="3 4">
    <name type="scientific">Clostridium tagluense</name>
    <dbReference type="NCBI Taxonomy" id="360422"/>
    <lineage>
        <taxon>Bacteria</taxon>
        <taxon>Bacillati</taxon>
        <taxon>Bacillota</taxon>
        <taxon>Clostridia</taxon>
        <taxon>Eubacteriales</taxon>
        <taxon>Clostridiaceae</taxon>
        <taxon>Clostridium</taxon>
    </lineage>
</organism>
<dbReference type="GO" id="GO:0043709">
    <property type="term" value="P:cell adhesion involved in single-species biofilm formation"/>
    <property type="evidence" value="ECO:0007669"/>
    <property type="project" value="TreeGrafter"/>
</dbReference>
<reference evidence="3 4" key="1">
    <citation type="submission" date="2018-11" db="EMBL/GenBank/DDBJ databases">
        <title>Genome sequencing and assembly of Clostridium tagluense strain A121.</title>
        <authorList>
            <person name="Murakami T."/>
            <person name="Segawa T."/>
            <person name="Shcherbakova V.A."/>
            <person name="Mori H."/>
            <person name="Yoshimura Y."/>
        </authorList>
    </citation>
    <scope>NUCLEOTIDE SEQUENCE [LARGE SCALE GENOMIC DNA]</scope>
    <source>
        <strain evidence="3 4">A121</strain>
    </source>
</reference>
<evidence type="ECO:0000256" key="1">
    <source>
        <dbReference type="SAM" id="Phobius"/>
    </source>
</evidence>
<feature type="transmembrane region" description="Helical" evidence="1">
    <location>
        <begin position="365"/>
        <end position="387"/>
    </location>
</feature>
<dbReference type="SMART" id="SM00267">
    <property type="entry name" value="GGDEF"/>
    <property type="match status" value="1"/>
</dbReference>
<keyword evidence="1" id="KW-0472">Membrane</keyword>
<dbReference type="InterPro" id="IPR000160">
    <property type="entry name" value="GGDEF_dom"/>
</dbReference>
<dbReference type="Pfam" id="PF00990">
    <property type="entry name" value="GGDEF"/>
    <property type="match status" value="1"/>
</dbReference>
<dbReference type="Pfam" id="PF07695">
    <property type="entry name" value="7TMR-DISM_7TM"/>
    <property type="match status" value="1"/>
</dbReference>
<feature type="transmembrane region" description="Helical" evidence="1">
    <location>
        <begin position="311"/>
        <end position="329"/>
    </location>
</feature>
<evidence type="ECO:0000313" key="4">
    <source>
        <dbReference type="Proteomes" id="UP000287872"/>
    </source>
</evidence>
<dbReference type="InterPro" id="IPR043128">
    <property type="entry name" value="Rev_trsase/Diguanyl_cyclase"/>
</dbReference>
<dbReference type="SUPFAM" id="SSF55781">
    <property type="entry name" value="GAF domain-like"/>
    <property type="match status" value="1"/>
</dbReference>
<accession>A0A401USF8</accession>
<protein>
    <recommendedName>
        <fullName evidence="2">GGDEF domain-containing protein</fullName>
    </recommendedName>
</protein>
<proteinExistence type="predicted"/>
<dbReference type="InterPro" id="IPR029787">
    <property type="entry name" value="Nucleotide_cyclase"/>
</dbReference>
<feature type="transmembrane region" description="Helical" evidence="1">
    <location>
        <begin position="243"/>
        <end position="261"/>
    </location>
</feature>
<dbReference type="Gene3D" id="3.30.70.270">
    <property type="match status" value="1"/>
</dbReference>
<name>A0A401USF8_9CLOT</name>
<dbReference type="Gene3D" id="3.30.450.40">
    <property type="match status" value="1"/>
</dbReference>
<evidence type="ECO:0000259" key="2">
    <source>
        <dbReference type="PROSITE" id="PS50887"/>
    </source>
</evidence>
<dbReference type="PANTHER" id="PTHR45138:SF9">
    <property type="entry name" value="DIGUANYLATE CYCLASE DGCM-RELATED"/>
    <property type="match status" value="1"/>
</dbReference>
<feature type="domain" description="GGDEF" evidence="2">
    <location>
        <begin position="626"/>
        <end position="760"/>
    </location>
</feature>
<dbReference type="AlphaFoldDB" id="A0A401USF8"/>
<dbReference type="EMBL" id="BHYK01000035">
    <property type="protein sequence ID" value="GCD12492.1"/>
    <property type="molecule type" value="Genomic_DNA"/>
</dbReference>
<keyword evidence="1" id="KW-1133">Transmembrane helix</keyword>
<feature type="transmembrane region" description="Helical" evidence="1">
    <location>
        <begin position="335"/>
        <end position="353"/>
    </location>
</feature>
<evidence type="ECO:0000313" key="3">
    <source>
        <dbReference type="EMBL" id="GCD12492.1"/>
    </source>
</evidence>
<dbReference type="Gene3D" id="2.60.120.260">
    <property type="entry name" value="Galactose-binding domain-like"/>
    <property type="match status" value="1"/>
</dbReference>
<dbReference type="InterPro" id="IPR003018">
    <property type="entry name" value="GAF"/>
</dbReference>
<gene>
    <name evidence="3" type="ORF">Ctaglu_41150</name>
</gene>
<dbReference type="SUPFAM" id="SSF49785">
    <property type="entry name" value="Galactose-binding domain-like"/>
    <property type="match status" value="1"/>
</dbReference>
<comment type="caution">
    <text evidence="3">The sequence shown here is derived from an EMBL/GenBank/DDBJ whole genome shotgun (WGS) entry which is preliminary data.</text>
</comment>
<dbReference type="CDD" id="cd01949">
    <property type="entry name" value="GGDEF"/>
    <property type="match status" value="1"/>
</dbReference>
<dbReference type="InterPro" id="IPR011623">
    <property type="entry name" value="7TMR_DISM_rcpt_extracell_dom1"/>
</dbReference>
<dbReference type="RefSeq" id="WP_125005232.1">
    <property type="nucleotide sequence ID" value="NZ_BHYK01000035.1"/>
</dbReference>
<dbReference type="GO" id="GO:1902201">
    <property type="term" value="P:negative regulation of bacterial-type flagellum-dependent cell motility"/>
    <property type="evidence" value="ECO:0007669"/>
    <property type="project" value="TreeGrafter"/>
</dbReference>